<organism evidence="3 4">
    <name type="scientific">Phaeodactylum tricornutum (strain CCAP 1055/1)</name>
    <dbReference type="NCBI Taxonomy" id="556484"/>
    <lineage>
        <taxon>Eukaryota</taxon>
        <taxon>Sar</taxon>
        <taxon>Stramenopiles</taxon>
        <taxon>Ochrophyta</taxon>
        <taxon>Bacillariophyta</taxon>
        <taxon>Bacillariophyceae</taxon>
        <taxon>Bacillariophycidae</taxon>
        <taxon>Naviculales</taxon>
        <taxon>Phaeodactylaceae</taxon>
        <taxon>Phaeodactylum</taxon>
    </lineage>
</organism>
<dbReference type="EMBL" id="CM000615">
    <property type="protein sequence ID" value="EEC46979.1"/>
    <property type="molecule type" value="Genomic_DNA"/>
</dbReference>
<keyword evidence="2" id="KW-0472">Membrane</keyword>
<dbReference type="Proteomes" id="UP000000759">
    <property type="component" value="Chromosome 13"/>
</dbReference>
<evidence type="ECO:0000256" key="2">
    <source>
        <dbReference type="SAM" id="Phobius"/>
    </source>
</evidence>
<dbReference type="RefSeq" id="XP_002181765.1">
    <property type="nucleotide sequence ID" value="XM_002181729.1"/>
</dbReference>
<keyword evidence="2" id="KW-1133">Transmembrane helix</keyword>
<feature type="transmembrane region" description="Helical" evidence="2">
    <location>
        <begin position="151"/>
        <end position="173"/>
    </location>
</feature>
<reference evidence="3 4" key="1">
    <citation type="journal article" date="2008" name="Nature">
        <title>The Phaeodactylum genome reveals the evolutionary history of diatom genomes.</title>
        <authorList>
            <person name="Bowler C."/>
            <person name="Allen A.E."/>
            <person name="Badger J.H."/>
            <person name="Grimwood J."/>
            <person name="Jabbari K."/>
            <person name="Kuo A."/>
            <person name="Maheswari U."/>
            <person name="Martens C."/>
            <person name="Maumus F."/>
            <person name="Otillar R.P."/>
            <person name="Rayko E."/>
            <person name="Salamov A."/>
            <person name="Vandepoele K."/>
            <person name="Beszteri B."/>
            <person name="Gruber A."/>
            <person name="Heijde M."/>
            <person name="Katinka M."/>
            <person name="Mock T."/>
            <person name="Valentin K."/>
            <person name="Verret F."/>
            <person name="Berges J.A."/>
            <person name="Brownlee C."/>
            <person name="Cadoret J.P."/>
            <person name="Chiovitti A."/>
            <person name="Choi C.J."/>
            <person name="Coesel S."/>
            <person name="De Martino A."/>
            <person name="Detter J.C."/>
            <person name="Durkin C."/>
            <person name="Falciatore A."/>
            <person name="Fournet J."/>
            <person name="Haruta M."/>
            <person name="Huysman M.J."/>
            <person name="Jenkins B.D."/>
            <person name="Jiroutova K."/>
            <person name="Jorgensen R.E."/>
            <person name="Joubert Y."/>
            <person name="Kaplan A."/>
            <person name="Kroger N."/>
            <person name="Kroth P.G."/>
            <person name="La Roche J."/>
            <person name="Lindquist E."/>
            <person name="Lommer M."/>
            <person name="Martin-Jezequel V."/>
            <person name="Lopez P.J."/>
            <person name="Lucas S."/>
            <person name="Mangogna M."/>
            <person name="McGinnis K."/>
            <person name="Medlin L.K."/>
            <person name="Montsant A."/>
            <person name="Oudot-Le Secq M.P."/>
            <person name="Napoli C."/>
            <person name="Obornik M."/>
            <person name="Parker M.S."/>
            <person name="Petit J.L."/>
            <person name="Porcel B.M."/>
            <person name="Poulsen N."/>
            <person name="Robison M."/>
            <person name="Rychlewski L."/>
            <person name="Rynearson T.A."/>
            <person name="Schmutz J."/>
            <person name="Shapiro H."/>
            <person name="Siaut M."/>
            <person name="Stanley M."/>
            <person name="Sussman M.R."/>
            <person name="Taylor A.R."/>
            <person name="Vardi A."/>
            <person name="von Dassow P."/>
            <person name="Vyverman W."/>
            <person name="Willis A."/>
            <person name="Wyrwicz L.S."/>
            <person name="Rokhsar D.S."/>
            <person name="Weissenbach J."/>
            <person name="Armbrust E.V."/>
            <person name="Green B.R."/>
            <person name="Van de Peer Y."/>
            <person name="Grigoriev I.V."/>
        </authorList>
    </citation>
    <scope>NUCLEOTIDE SEQUENCE [LARGE SCALE GENOMIC DNA]</scope>
    <source>
        <strain evidence="3 4">CCAP 1055/1</strain>
    </source>
</reference>
<dbReference type="KEGG" id="pti:PHATRDRAFT_37648"/>
<dbReference type="GeneID" id="7202462"/>
<sequence>MTGRQNPAHGQAHNGHEYCPLSILPEVYRFKRPNGVMAMTKKCCPRCEATAIPLTPNFLSAPAAAMGDREQPKPTDPRPSISDTASFAGRDRLNTPMTARDAAFQARSHNGQAVEPPVLPRRRKKQIGNMFVLCSYADGTPILIAGPCWPFCVFVTLPLIMGVAGLVSFFLIFDDRFGLPSWLIAIYGLAVGAVLFSLFCVSCRDPGLMDRVVDEEAGQGGWFWNEQVGSFRPPGALYCRECAVLIQDYDHLIGLLCWALLDGLAS</sequence>
<evidence type="ECO:0000313" key="4">
    <source>
        <dbReference type="Proteomes" id="UP000000759"/>
    </source>
</evidence>
<dbReference type="PaxDb" id="2850-Phatr37648"/>
<feature type="region of interest" description="Disordered" evidence="1">
    <location>
        <begin position="65"/>
        <end position="88"/>
    </location>
</feature>
<dbReference type="InParanoid" id="B7G3D0"/>
<keyword evidence="4" id="KW-1185">Reference proteome</keyword>
<dbReference type="eggNOG" id="ENOG502SDKV">
    <property type="taxonomic scope" value="Eukaryota"/>
</dbReference>
<reference evidence="4" key="2">
    <citation type="submission" date="2008-08" db="EMBL/GenBank/DDBJ databases">
        <authorList>
            <consortium name="Diatom Consortium"/>
            <person name="Grigoriev I."/>
            <person name="Grimwood J."/>
            <person name="Kuo A."/>
            <person name="Otillar R.P."/>
            <person name="Salamov A."/>
            <person name="Detter J.C."/>
            <person name="Lindquist E."/>
            <person name="Shapiro H."/>
            <person name="Lucas S."/>
            <person name="Glavina del Rio T."/>
            <person name="Pitluck S."/>
            <person name="Rokhsar D."/>
            <person name="Bowler C."/>
        </authorList>
    </citation>
    <scope>GENOME REANNOTATION</scope>
    <source>
        <strain evidence="4">CCAP 1055/1</strain>
    </source>
</reference>
<feature type="transmembrane region" description="Helical" evidence="2">
    <location>
        <begin position="179"/>
        <end position="201"/>
    </location>
</feature>
<accession>B7G3D0</accession>
<dbReference type="AlphaFoldDB" id="B7G3D0"/>
<feature type="compositionally biased region" description="Basic and acidic residues" evidence="1">
    <location>
        <begin position="67"/>
        <end position="76"/>
    </location>
</feature>
<name>B7G3D0_PHATC</name>
<gene>
    <name evidence="3" type="ORF">PHATRDRAFT_37648</name>
</gene>
<keyword evidence="2" id="KW-0812">Transmembrane</keyword>
<evidence type="ECO:0000313" key="3">
    <source>
        <dbReference type="EMBL" id="EEC46979.1"/>
    </source>
</evidence>
<proteinExistence type="predicted"/>
<dbReference type="OrthoDB" id="36806at2759"/>
<evidence type="ECO:0000256" key="1">
    <source>
        <dbReference type="SAM" id="MobiDB-lite"/>
    </source>
</evidence>
<protein>
    <submittedName>
        <fullName evidence="3">Uncharacterized protein</fullName>
    </submittedName>
</protein>